<name>A0A8C7F923_ONCKI</name>
<accession>A0A8C7F923</accession>
<dbReference type="GO" id="GO:0005634">
    <property type="term" value="C:nucleus"/>
    <property type="evidence" value="ECO:0007669"/>
    <property type="project" value="TreeGrafter"/>
</dbReference>
<evidence type="ECO:0000313" key="5">
    <source>
        <dbReference type="Proteomes" id="UP000694557"/>
    </source>
</evidence>
<dbReference type="GO" id="GO:0140662">
    <property type="term" value="F:ATP-dependent protein folding chaperone"/>
    <property type="evidence" value="ECO:0007669"/>
    <property type="project" value="InterPro"/>
</dbReference>
<keyword evidence="3" id="KW-0067">ATP-binding</keyword>
<dbReference type="Gene3D" id="3.30.30.30">
    <property type="match status" value="1"/>
</dbReference>
<evidence type="ECO:0000256" key="1">
    <source>
        <dbReference type="ARBA" id="ARBA00007381"/>
    </source>
</evidence>
<dbReference type="GeneTree" id="ENSGT00940000156067"/>
<gene>
    <name evidence="4" type="primary">LOC109878341</name>
</gene>
<dbReference type="GO" id="GO:0005829">
    <property type="term" value="C:cytosol"/>
    <property type="evidence" value="ECO:0007669"/>
    <property type="project" value="TreeGrafter"/>
</dbReference>
<sequence>MSYNIFTCYSVMYMEEEKVFSIEQVTAMLLTKMKETAEHALKKPVADCVVSVPCYYTDAERRSVVDAAQIAGLNCLRLMNETTAVALAYGIYKQDLPAPEEKPRIVVFVDIGHSGYQTSVCAFNKGKLKVGVFNQETEEAMGVMLILQNNSFFEN</sequence>
<keyword evidence="2" id="KW-0547">Nucleotide-binding</keyword>
<dbReference type="Ensembl" id="ENSOKIT00005023383.1">
    <property type="protein sequence ID" value="ENSOKIP00005022009.1"/>
    <property type="gene ID" value="ENSOKIG00005008739.1"/>
</dbReference>
<reference evidence="4" key="2">
    <citation type="submission" date="2025-09" db="UniProtKB">
        <authorList>
            <consortium name="Ensembl"/>
        </authorList>
    </citation>
    <scope>IDENTIFICATION</scope>
</reference>
<comment type="similarity">
    <text evidence="1">Belongs to the heat shock protein 70 family.</text>
</comment>
<evidence type="ECO:0000256" key="3">
    <source>
        <dbReference type="ARBA" id="ARBA00022840"/>
    </source>
</evidence>
<dbReference type="SUPFAM" id="SSF53067">
    <property type="entry name" value="Actin-like ATPase domain"/>
    <property type="match status" value="1"/>
</dbReference>
<dbReference type="Gene3D" id="3.30.420.40">
    <property type="match status" value="2"/>
</dbReference>
<dbReference type="PANTHER" id="PTHR45639:SF6">
    <property type="entry name" value="HEAT SHOCK 70 KDA PROTEIN 4"/>
    <property type="match status" value="1"/>
</dbReference>
<keyword evidence="5" id="KW-1185">Reference proteome</keyword>
<protein>
    <submittedName>
        <fullName evidence="4">Heat shock 70 kDa protein 4-like</fullName>
    </submittedName>
</protein>
<evidence type="ECO:0000313" key="4">
    <source>
        <dbReference type="Ensembl" id="ENSOKIP00005022009.1"/>
    </source>
</evidence>
<organism evidence="4 5">
    <name type="scientific">Oncorhynchus kisutch</name>
    <name type="common">Coho salmon</name>
    <name type="synonym">Salmo kisutch</name>
    <dbReference type="NCBI Taxonomy" id="8019"/>
    <lineage>
        <taxon>Eukaryota</taxon>
        <taxon>Metazoa</taxon>
        <taxon>Chordata</taxon>
        <taxon>Craniata</taxon>
        <taxon>Vertebrata</taxon>
        <taxon>Euteleostomi</taxon>
        <taxon>Actinopterygii</taxon>
        <taxon>Neopterygii</taxon>
        <taxon>Teleostei</taxon>
        <taxon>Protacanthopterygii</taxon>
        <taxon>Salmoniformes</taxon>
        <taxon>Salmonidae</taxon>
        <taxon>Salmoninae</taxon>
        <taxon>Oncorhynchus</taxon>
    </lineage>
</organism>
<evidence type="ECO:0000256" key="2">
    <source>
        <dbReference type="ARBA" id="ARBA00022741"/>
    </source>
</evidence>
<dbReference type="AlphaFoldDB" id="A0A8C7F923"/>
<dbReference type="Pfam" id="PF00012">
    <property type="entry name" value="HSP70"/>
    <property type="match status" value="1"/>
</dbReference>
<dbReference type="PANTHER" id="PTHR45639">
    <property type="entry name" value="HSC70CB, ISOFORM G-RELATED"/>
    <property type="match status" value="1"/>
</dbReference>
<reference evidence="4" key="1">
    <citation type="submission" date="2025-08" db="UniProtKB">
        <authorList>
            <consortium name="Ensembl"/>
        </authorList>
    </citation>
    <scope>IDENTIFICATION</scope>
</reference>
<dbReference type="InterPro" id="IPR043129">
    <property type="entry name" value="ATPase_NBD"/>
</dbReference>
<dbReference type="InterPro" id="IPR013126">
    <property type="entry name" value="Hsp_70_fam"/>
</dbReference>
<dbReference type="Proteomes" id="UP000694557">
    <property type="component" value="Unassembled WGS sequence"/>
</dbReference>
<dbReference type="GO" id="GO:0005524">
    <property type="term" value="F:ATP binding"/>
    <property type="evidence" value="ECO:0007669"/>
    <property type="project" value="UniProtKB-KW"/>
</dbReference>
<proteinExistence type="inferred from homology"/>